<comment type="subcellular location">
    <subcellularLocation>
        <location evidence="1">Cell membrane</location>
        <topology evidence="1">Multi-pass membrane protein</topology>
    </subcellularLocation>
</comment>
<evidence type="ECO:0000313" key="9">
    <source>
        <dbReference type="Proteomes" id="UP001242480"/>
    </source>
</evidence>
<keyword evidence="5 6" id="KW-0472">Membrane</keyword>
<evidence type="ECO:0000256" key="6">
    <source>
        <dbReference type="SAM" id="Phobius"/>
    </source>
</evidence>
<keyword evidence="3 6" id="KW-0812">Transmembrane</keyword>
<accession>A0ABU0JG75</accession>
<comment type="caution">
    <text evidence="8">The sequence shown here is derived from an EMBL/GenBank/DDBJ whole genome shotgun (WGS) entry which is preliminary data.</text>
</comment>
<feature type="transmembrane region" description="Helical" evidence="6">
    <location>
        <begin position="21"/>
        <end position="43"/>
    </location>
</feature>
<dbReference type="PANTHER" id="PTHR35007:SF2">
    <property type="entry name" value="PILUS ASSEMBLE PROTEIN"/>
    <property type="match status" value="1"/>
</dbReference>
<evidence type="ECO:0000256" key="4">
    <source>
        <dbReference type="ARBA" id="ARBA00022989"/>
    </source>
</evidence>
<protein>
    <submittedName>
        <fullName evidence="8">Tight adherence protein C</fullName>
    </submittedName>
</protein>
<dbReference type="Proteomes" id="UP001242480">
    <property type="component" value="Unassembled WGS sequence"/>
</dbReference>
<feature type="domain" description="Type II secretion system protein GspF" evidence="7">
    <location>
        <begin position="192"/>
        <end position="320"/>
    </location>
</feature>
<evidence type="ECO:0000256" key="5">
    <source>
        <dbReference type="ARBA" id="ARBA00023136"/>
    </source>
</evidence>
<organism evidence="8 9">
    <name type="scientific">Labrys wisconsinensis</name>
    <dbReference type="NCBI Taxonomy" id="425677"/>
    <lineage>
        <taxon>Bacteria</taxon>
        <taxon>Pseudomonadati</taxon>
        <taxon>Pseudomonadota</taxon>
        <taxon>Alphaproteobacteria</taxon>
        <taxon>Hyphomicrobiales</taxon>
        <taxon>Xanthobacteraceae</taxon>
        <taxon>Labrys</taxon>
    </lineage>
</organism>
<reference evidence="8 9" key="1">
    <citation type="submission" date="2023-07" db="EMBL/GenBank/DDBJ databases">
        <title>Genomic Encyclopedia of Type Strains, Phase IV (KMG-IV): sequencing the most valuable type-strain genomes for metagenomic binning, comparative biology and taxonomic classification.</title>
        <authorList>
            <person name="Goeker M."/>
        </authorList>
    </citation>
    <scope>NUCLEOTIDE SEQUENCE [LARGE SCALE GENOMIC DNA]</scope>
    <source>
        <strain evidence="8 9">DSM 19619</strain>
    </source>
</reference>
<evidence type="ECO:0000313" key="8">
    <source>
        <dbReference type="EMBL" id="MDQ0472408.1"/>
    </source>
</evidence>
<gene>
    <name evidence="8" type="ORF">QO011_005437</name>
</gene>
<dbReference type="PANTHER" id="PTHR35007">
    <property type="entry name" value="INTEGRAL MEMBRANE PROTEIN-RELATED"/>
    <property type="match status" value="1"/>
</dbReference>
<dbReference type="EMBL" id="JAUSVX010000012">
    <property type="protein sequence ID" value="MDQ0472408.1"/>
    <property type="molecule type" value="Genomic_DNA"/>
</dbReference>
<feature type="transmembrane region" description="Helical" evidence="6">
    <location>
        <begin position="117"/>
        <end position="142"/>
    </location>
</feature>
<feature type="transmembrane region" description="Helical" evidence="6">
    <location>
        <begin position="148"/>
        <end position="166"/>
    </location>
</feature>
<evidence type="ECO:0000256" key="1">
    <source>
        <dbReference type="ARBA" id="ARBA00004651"/>
    </source>
</evidence>
<evidence type="ECO:0000256" key="2">
    <source>
        <dbReference type="ARBA" id="ARBA00022475"/>
    </source>
</evidence>
<keyword evidence="2" id="KW-1003">Cell membrane</keyword>
<sequence length="331" mass="36498">MVEIAHDIVLLILRVIHDPRLLTTILIAIAAAATVLTLAMPVMQNDGLLRRMNNVALERSKIRARERERAAKGDAVSLRQAQNATMKRVVDIFNLSRWLGTEDARARLTMAGYRSPAAMWTFLVFRAVTPLALLALSLLYLFVLVNLAFPPLFKVAICIGVAYIGVKAPELFLKNSVQKRQLSIRRAWPDALDLLLICVESGMSIEHAFRKVSGEVATASVPLAEELGVTTAELSYLPDRRQAFENLAARTGLDGVKAVTTALVQSERYGTPLGHTLRVLAQENRDMRMMEAEKKAAALPPMLTVPMIVFFLPVLFVVIMGPAMISVMGLK</sequence>
<dbReference type="Pfam" id="PF00482">
    <property type="entry name" value="T2SSF"/>
    <property type="match status" value="1"/>
</dbReference>
<keyword evidence="9" id="KW-1185">Reference proteome</keyword>
<proteinExistence type="predicted"/>
<evidence type="ECO:0000256" key="3">
    <source>
        <dbReference type="ARBA" id="ARBA00022692"/>
    </source>
</evidence>
<keyword evidence="4 6" id="KW-1133">Transmembrane helix</keyword>
<evidence type="ECO:0000259" key="7">
    <source>
        <dbReference type="Pfam" id="PF00482"/>
    </source>
</evidence>
<feature type="transmembrane region" description="Helical" evidence="6">
    <location>
        <begin position="297"/>
        <end position="325"/>
    </location>
</feature>
<dbReference type="InterPro" id="IPR018076">
    <property type="entry name" value="T2SS_GspF_dom"/>
</dbReference>
<name>A0ABU0JG75_9HYPH</name>